<accession>S3K133</accession>
<dbReference type="eggNOG" id="ENOG503451B">
    <property type="taxonomic scope" value="Bacteria"/>
</dbReference>
<sequence>MKKFDFLLRFSSPVFKRVPQTRLKTLYAQADAYGAGLALKYSFDPYKTEENAREFGVLIIPYSEEERRKYGDKAYYDPGAKEIHWNSQFPAYVLKDVQARCRLKDENTVAAAVLTHEFFHHIEEHSELPADEYLSKTNGVHVNPVFREIAAFSFTNVKLFPFCSQYIDLFQLKIENPNRYEALAALCRA</sequence>
<protein>
    <submittedName>
        <fullName evidence="1">Uncharacterized protein</fullName>
    </submittedName>
</protein>
<evidence type="ECO:0000313" key="2">
    <source>
        <dbReference type="Proteomes" id="UP000014541"/>
    </source>
</evidence>
<dbReference type="EMBL" id="ATFF01000006">
    <property type="protein sequence ID" value="EPF30596.1"/>
    <property type="molecule type" value="Genomic_DNA"/>
</dbReference>
<dbReference type="PATRIC" id="fig|1125699.3.peg.933"/>
<gene>
    <name evidence="1" type="ORF">HMPREF9194_00913</name>
</gene>
<dbReference type="Proteomes" id="UP000014541">
    <property type="component" value="Unassembled WGS sequence"/>
</dbReference>
<dbReference type="HOGENOM" id="CLU_1433900_0_0_12"/>
<proteinExistence type="predicted"/>
<name>S3K133_TREMA</name>
<dbReference type="STRING" id="1125699.HMPREF9194_00913"/>
<reference evidence="1 2" key="1">
    <citation type="submission" date="2013-04" db="EMBL/GenBank/DDBJ databases">
        <title>The Genome Sequence of Treponema maltophilum ATCC 51939.</title>
        <authorList>
            <consortium name="The Broad Institute Genomics Platform"/>
            <person name="Earl A."/>
            <person name="Ward D."/>
            <person name="Feldgarden M."/>
            <person name="Gevers D."/>
            <person name="Leonetti C."/>
            <person name="Blanton J.M."/>
            <person name="Dewhirst F.E."/>
            <person name="Izard J."/>
            <person name="Walker B."/>
            <person name="Young S."/>
            <person name="Zeng Q."/>
            <person name="Gargeya S."/>
            <person name="Fitzgerald M."/>
            <person name="Haas B."/>
            <person name="Abouelleil A."/>
            <person name="Allen A.W."/>
            <person name="Alvarado L."/>
            <person name="Arachchi H.M."/>
            <person name="Berlin A.M."/>
            <person name="Chapman S.B."/>
            <person name="Gainer-Dewar J."/>
            <person name="Goldberg J."/>
            <person name="Griggs A."/>
            <person name="Gujja S."/>
            <person name="Hansen M."/>
            <person name="Howarth C."/>
            <person name="Imamovic A."/>
            <person name="Ireland A."/>
            <person name="Larimer J."/>
            <person name="McCowan C."/>
            <person name="Murphy C."/>
            <person name="Pearson M."/>
            <person name="Poon T.W."/>
            <person name="Priest M."/>
            <person name="Roberts A."/>
            <person name="Saif S."/>
            <person name="Shea T."/>
            <person name="Sisk P."/>
            <person name="Sykes S."/>
            <person name="Wortman J."/>
            <person name="Nusbaum C."/>
            <person name="Birren B."/>
        </authorList>
    </citation>
    <scope>NUCLEOTIDE SEQUENCE [LARGE SCALE GENOMIC DNA]</scope>
    <source>
        <strain evidence="1 2">ATCC 51939</strain>
    </source>
</reference>
<keyword evidence="2" id="KW-1185">Reference proteome</keyword>
<organism evidence="1 2">
    <name type="scientific">Treponema maltophilum ATCC 51939</name>
    <dbReference type="NCBI Taxonomy" id="1125699"/>
    <lineage>
        <taxon>Bacteria</taxon>
        <taxon>Pseudomonadati</taxon>
        <taxon>Spirochaetota</taxon>
        <taxon>Spirochaetia</taxon>
        <taxon>Spirochaetales</taxon>
        <taxon>Treponemataceae</taxon>
        <taxon>Treponema</taxon>
    </lineage>
</organism>
<evidence type="ECO:0000313" key="1">
    <source>
        <dbReference type="EMBL" id="EPF30596.1"/>
    </source>
</evidence>
<dbReference type="AlphaFoldDB" id="S3K133"/>
<comment type="caution">
    <text evidence="1">The sequence shown here is derived from an EMBL/GenBank/DDBJ whole genome shotgun (WGS) entry which is preliminary data.</text>
</comment>